<organism evidence="2 3">
    <name type="scientific">Diploptera punctata</name>
    <name type="common">Pacific beetle cockroach</name>
    <dbReference type="NCBI Taxonomy" id="6984"/>
    <lineage>
        <taxon>Eukaryota</taxon>
        <taxon>Metazoa</taxon>
        <taxon>Ecdysozoa</taxon>
        <taxon>Arthropoda</taxon>
        <taxon>Hexapoda</taxon>
        <taxon>Insecta</taxon>
        <taxon>Pterygota</taxon>
        <taxon>Neoptera</taxon>
        <taxon>Polyneoptera</taxon>
        <taxon>Dictyoptera</taxon>
        <taxon>Blattodea</taxon>
        <taxon>Blaberoidea</taxon>
        <taxon>Blaberidae</taxon>
        <taxon>Diplopterinae</taxon>
        <taxon>Diploptera</taxon>
    </lineage>
</organism>
<reference evidence="2" key="1">
    <citation type="journal article" date="2023" name="IScience">
        <title>Live-bearing cockroach genome reveals convergent evolutionary mechanisms linked to viviparity in insects and beyond.</title>
        <authorList>
            <person name="Fouks B."/>
            <person name="Harrison M.C."/>
            <person name="Mikhailova A.A."/>
            <person name="Marchal E."/>
            <person name="English S."/>
            <person name="Carruthers M."/>
            <person name="Jennings E.C."/>
            <person name="Chiamaka E.L."/>
            <person name="Frigard R.A."/>
            <person name="Pippel M."/>
            <person name="Attardo G.M."/>
            <person name="Benoit J.B."/>
            <person name="Bornberg-Bauer E."/>
            <person name="Tobe S.S."/>
        </authorList>
    </citation>
    <scope>NUCLEOTIDE SEQUENCE</scope>
    <source>
        <strain evidence="2">Stay&amp;Tobe</strain>
    </source>
</reference>
<keyword evidence="1" id="KW-1133">Transmembrane helix</keyword>
<evidence type="ECO:0000256" key="1">
    <source>
        <dbReference type="SAM" id="Phobius"/>
    </source>
</evidence>
<keyword evidence="1" id="KW-0812">Transmembrane</keyword>
<gene>
    <name evidence="2" type="ORF">L9F63_008234</name>
</gene>
<protein>
    <submittedName>
        <fullName evidence="2">Uncharacterized protein</fullName>
    </submittedName>
</protein>
<comment type="caution">
    <text evidence="2">The sequence shown here is derived from an EMBL/GenBank/DDBJ whole genome shotgun (WGS) entry which is preliminary data.</text>
</comment>
<evidence type="ECO:0000313" key="3">
    <source>
        <dbReference type="Proteomes" id="UP001233999"/>
    </source>
</evidence>
<keyword evidence="3" id="KW-1185">Reference proteome</keyword>
<dbReference type="AlphaFoldDB" id="A0AAD7Z6P4"/>
<feature type="non-terminal residue" evidence="2">
    <location>
        <position position="1"/>
    </location>
</feature>
<name>A0AAD7Z6P4_DIPPU</name>
<dbReference type="Proteomes" id="UP001233999">
    <property type="component" value="Unassembled WGS sequence"/>
</dbReference>
<dbReference type="EMBL" id="JASPKZ010010273">
    <property type="protein sequence ID" value="KAJ9574607.1"/>
    <property type="molecule type" value="Genomic_DNA"/>
</dbReference>
<evidence type="ECO:0000313" key="2">
    <source>
        <dbReference type="EMBL" id="KAJ9574607.1"/>
    </source>
</evidence>
<proteinExistence type="predicted"/>
<reference evidence="2" key="2">
    <citation type="submission" date="2023-05" db="EMBL/GenBank/DDBJ databases">
        <authorList>
            <person name="Fouks B."/>
        </authorList>
    </citation>
    <scope>NUCLEOTIDE SEQUENCE</scope>
    <source>
        <strain evidence="2">Stay&amp;Tobe</strain>
        <tissue evidence="2">Testes</tissue>
    </source>
</reference>
<sequence length="56" mass="6817">QLHRYRWPKRGWKQNADCSALFNLIMRIIYICPILLILCNEYLNFSTRCLVRRISC</sequence>
<keyword evidence="1" id="KW-0472">Membrane</keyword>
<feature type="transmembrane region" description="Helical" evidence="1">
    <location>
        <begin position="20"/>
        <end position="43"/>
    </location>
</feature>
<accession>A0AAD7Z6P4</accession>
<feature type="non-terminal residue" evidence="2">
    <location>
        <position position="56"/>
    </location>
</feature>